<evidence type="ECO:0000313" key="2">
    <source>
        <dbReference type="Proteomes" id="UP000321181"/>
    </source>
</evidence>
<evidence type="ECO:0008006" key="3">
    <source>
        <dbReference type="Google" id="ProtNLM"/>
    </source>
</evidence>
<dbReference type="SUPFAM" id="SSF55331">
    <property type="entry name" value="Tautomerase/MIF"/>
    <property type="match status" value="1"/>
</dbReference>
<name>A0A512DE59_9CELL</name>
<dbReference type="EMBL" id="BJYY01000015">
    <property type="protein sequence ID" value="GEO34749.1"/>
    <property type="molecule type" value="Genomic_DNA"/>
</dbReference>
<dbReference type="InterPro" id="IPR037479">
    <property type="entry name" value="Tauto_MSAD"/>
</dbReference>
<sequence>MAQVKVYGRAGVLEPLRARLSDVVHAAAVEALGLPADKRFHRFFPMTADDFPTPAGRTERYTVLEVVLFAGRSVATKKRFYALLIEGFAAELGIEPLDLEVTLIETPRHDWAIRGLPGDELDLPYRVAQ</sequence>
<reference evidence="1 2" key="1">
    <citation type="submission" date="2019-07" db="EMBL/GenBank/DDBJ databases">
        <title>Whole genome shotgun sequence of Cellulomonas aerilata NBRC 106308.</title>
        <authorList>
            <person name="Hosoyama A."/>
            <person name="Uohara A."/>
            <person name="Ohji S."/>
            <person name="Ichikawa N."/>
        </authorList>
    </citation>
    <scope>NUCLEOTIDE SEQUENCE [LARGE SCALE GENOMIC DNA]</scope>
    <source>
        <strain evidence="1 2">NBRC 106308</strain>
    </source>
</reference>
<gene>
    <name evidence="1" type="ORF">CAE01nite_24740</name>
</gene>
<dbReference type="Proteomes" id="UP000321181">
    <property type="component" value="Unassembled WGS sequence"/>
</dbReference>
<dbReference type="Pfam" id="PF14552">
    <property type="entry name" value="Tautomerase_2"/>
    <property type="match status" value="1"/>
</dbReference>
<dbReference type="AlphaFoldDB" id="A0A512DE59"/>
<evidence type="ECO:0000313" key="1">
    <source>
        <dbReference type="EMBL" id="GEO34749.1"/>
    </source>
</evidence>
<dbReference type="Gene3D" id="3.30.429.10">
    <property type="entry name" value="Macrophage Migration Inhibitory Factor"/>
    <property type="match status" value="1"/>
</dbReference>
<protein>
    <recommendedName>
        <fullName evidence="3">Tautomerase</fullName>
    </recommendedName>
</protein>
<dbReference type="RefSeq" id="WP_146904884.1">
    <property type="nucleotide sequence ID" value="NZ_BAAARM010000004.1"/>
</dbReference>
<dbReference type="OrthoDB" id="9804765at2"/>
<accession>A0A512DE59</accession>
<comment type="caution">
    <text evidence="1">The sequence shown here is derived from an EMBL/GenBank/DDBJ whole genome shotgun (WGS) entry which is preliminary data.</text>
</comment>
<dbReference type="PANTHER" id="PTHR38460">
    <property type="entry name" value="TAUTOMERASE YOLI-RELATED"/>
    <property type="match status" value="1"/>
</dbReference>
<keyword evidence="2" id="KW-1185">Reference proteome</keyword>
<organism evidence="1 2">
    <name type="scientific">Cellulomonas aerilata</name>
    <dbReference type="NCBI Taxonomy" id="515326"/>
    <lineage>
        <taxon>Bacteria</taxon>
        <taxon>Bacillati</taxon>
        <taxon>Actinomycetota</taxon>
        <taxon>Actinomycetes</taxon>
        <taxon>Micrococcales</taxon>
        <taxon>Cellulomonadaceae</taxon>
        <taxon>Cellulomonas</taxon>
    </lineage>
</organism>
<dbReference type="InterPro" id="IPR014347">
    <property type="entry name" value="Tautomerase/MIF_sf"/>
</dbReference>
<dbReference type="PANTHER" id="PTHR38460:SF1">
    <property type="entry name" value="TAUTOMERASE YOLI-RELATED"/>
    <property type="match status" value="1"/>
</dbReference>
<proteinExistence type="predicted"/>